<protein>
    <recommendedName>
        <fullName evidence="6">Bestrophin homolog</fullName>
    </recommendedName>
</protein>
<comment type="function">
    <text evidence="6">Forms chloride channels.</text>
</comment>
<name>A0A016WCC3_9BILA</name>
<dbReference type="GO" id="GO:0034707">
    <property type="term" value="C:chloride channel complex"/>
    <property type="evidence" value="ECO:0007669"/>
    <property type="project" value="UniProtKB-KW"/>
</dbReference>
<keyword evidence="2 6" id="KW-0812">Transmembrane</keyword>
<feature type="compositionally biased region" description="Basic and acidic residues" evidence="7">
    <location>
        <begin position="293"/>
        <end position="305"/>
    </location>
</feature>
<organism evidence="8 9">
    <name type="scientific">Ancylostoma ceylanicum</name>
    <dbReference type="NCBI Taxonomy" id="53326"/>
    <lineage>
        <taxon>Eukaryota</taxon>
        <taxon>Metazoa</taxon>
        <taxon>Ecdysozoa</taxon>
        <taxon>Nematoda</taxon>
        <taxon>Chromadorea</taxon>
        <taxon>Rhabditida</taxon>
        <taxon>Rhabditina</taxon>
        <taxon>Rhabditomorpha</taxon>
        <taxon>Strongyloidea</taxon>
        <taxon>Ancylostomatidae</taxon>
        <taxon>Ancylostomatinae</taxon>
        <taxon>Ancylostoma</taxon>
    </lineage>
</organism>
<sequence length="405" mass="46780">MRYFILSYVLVFRDISERIRRRFPTYSHLVPALMTEAEKARIENEDIKRAYWMPIEWSMQLLKRCYSRGQIDEHHFAILCQTITKYREMAHNLLSFDWVNVPLVYTQVVHICTLAYFGIICFASQPIREEGVKMWISDFVIPGYAIYEFIFFVGWLKVAQVMLNPFGMDEDDFEIDWLVERNLQIGYSYVDAMYDKLPPLVYVGVTTLPHTKASMALIPKATPMVGSVANVKVPRAEQQVISKEDVELIRKLVGPKFGRRFADYVARNKPSEGISDEKLTVEHHVTPTIEQHSAPRDIESPKDTHAPPTSATPMMKPLMKSQPPPKTLKSSKSTNASPETSSHPPIRHHVKMQKTEGIDQTQSSSDFTKLNPTPEPSRMWTKLDRRTLKCHKEEDLLYLPFKETS</sequence>
<keyword evidence="3 6" id="KW-1133">Transmembrane helix</keyword>
<dbReference type="GO" id="GO:0005886">
    <property type="term" value="C:plasma membrane"/>
    <property type="evidence" value="ECO:0007669"/>
    <property type="project" value="UniProtKB-SubCell"/>
</dbReference>
<feature type="compositionally biased region" description="Polar residues" evidence="7">
    <location>
        <begin position="358"/>
        <end position="371"/>
    </location>
</feature>
<dbReference type="EMBL" id="JARK01000387">
    <property type="protein sequence ID" value="EYC37474.1"/>
    <property type="molecule type" value="Genomic_DNA"/>
</dbReference>
<evidence type="ECO:0000313" key="8">
    <source>
        <dbReference type="EMBL" id="EYC37474.1"/>
    </source>
</evidence>
<evidence type="ECO:0000256" key="3">
    <source>
        <dbReference type="ARBA" id="ARBA00022989"/>
    </source>
</evidence>
<reference evidence="9" key="1">
    <citation type="journal article" date="2015" name="Nat. Genet.">
        <title>The genome and transcriptome of the zoonotic hookworm Ancylostoma ceylanicum identify infection-specific gene families.</title>
        <authorList>
            <person name="Schwarz E.M."/>
            <person name="Hu Y."/>
            <person name="Antoshechkin I."/>
            <person name="Miller M.M."/>
            <person name="Sternberg P.W."/>
            <person name="Aroian R.V."/>
        </authorList>
    </citation>
    <scope>NUCLEOTIDE SEQUENCE</scope>
    <source>
        <strain evidence="9">HY135</strain>
    </source>
</reference>
<proteinExistence type="inferred from homology"/>
<evidence type="ECO:0000256" key="5">
    <source>
        <dbReference type="ARBA" id="ARBA00034769"/>
    </source>
</evidence>
<keyword evidence="6" id="KW-0813">Transport</keyword>
<evidence type="ECO:0000256" key="2">
    <source>
        <dbReference type="ARBA" id="ARBA00022692"/>
    </source>
</evidence>
<feature type="compositionally biased region" description="Polar residues" evidence="7">
    <location>
        <begin position="328"/>
        <end position="343"/>
    </location>
</feature>
<keyword evidence="6" id="KW-0869">Chloride channel</keyword>
<accession>A0A016WCC3</accession>
<dbReference type="PANTHER" id="PTHR10736">
    <property type="entry name" value="BESTROPHIN"/>
    <property type="match status" value="1"/>
</dbReference>
<evidence type="ECO:0000256" key="4">
    <source>
        <dbReference type="ARBA" id="ARBA00023136"/>
    </source>
</evidence>
<dbReference type="Proteomes" id="UP000024635">
    <property type="component" value="Unassembled WGS sequence"/>
</dbReference>
<keyword evidence="6" id="KW-1003">Cell membrane</keyword>
<feature type="compositionally biased region" description="Basic and acidic residues" evidence="7">
    <location>
        <begin position="275"/>
        <end position="285"/>
    </location>
</feature>
<evidence type="ECO:0000256" key="7">
    <source>
        <dbReference type="SAM" id="MobiDB-lite"/>
    </source>
</evidence>
<keyword evidence="6" id="KW-0868">Chloride</keyword>
<gene>
    <name evidence="8" type="primary">Acey_s0787.g2345</name>
    <name evidence="8" type="ORF">Y032_0787g2345</name>
</gene>
<keyword evidence="6" id="KW-0407">Ion channel</keyword>
<feature type="transmembrane region" description="Helical" evidence="6">
    <location>
        <begin position="103"/>
        <end position="123"/>
    </location>
</feature>
<feature type="region of interest" description="Disordered" evidence="7">
    <location>
        <begin position="275"/>
        <end position="382"/>
    </location>
</feature>
<keyword evidence="6" id="KW-0406">Ion transport</keyword>
<comment type="subcellular location">
    <subcellularLocation>
        <location evidence="6">Cell membrane</location>
        <topology evidence="6">Multi-pass membrane protein</topology>
    </subcellularLocation>
    <subcellularLocation>
        <location evidence="1">Membrane</location>
    </subcellularLocation>
</comment>
<keyword evidence="9" id="KW-1185">Reference proteome</keyword>
<dbReference type="OrthoDB" id="201595at2759"/>
<evidence type="ECO:0000256" key="6">
    <source>
        <dbReference type="RuleBase" id="RU363126"/>
    </source>
</evidence>
<dbReference type="InterPro" id="IPR021134">
    <property type="entry name" value="Bestrophin-like"/>
</dbReference>
<dbReference type="Pfam" id="PF01062">
    <property type="entry name" value="Bestrophin"/>
    <property type="match status" value="1"/>
</dbReference>
<feature type="transmembrane region" description="Helical" evidence="6">
    <location>
        <begin position="135"/>
        <end position="156"/>
    </location>
</feature>
<keyword evidence="4 6" id="KW-0472">Membrane</keyword>
<dbReference type="PANTHER" id="PTHR10736:SF0">
    <property type="entry name" value="BESTROPHIN HOMOLOG"/>
    <property type="match status" value="1"/>
</dbReference>
<comment type="similarity">
    <text evidence="5 6">Belongs to the anion channel-forming bestrophin (TC 1.A.46) family. Calcium-sensitive chloride channel subfamily.</text>
</comment>
<dbReference type="GO" id="GO:0005254">
    <property type="term" value="F:chloride channel activity"/>
    <property type="evidence" value="ECO:0007669"/>
    <property type="project" value="UniProtKB-KW"/>
</dbReference>
<dbReference type="AlphaFoldDB" id="A0A016WCC3"/>
<evidence type="ECO:0000313" key="9">
    <source>
        <dbReference type="Proteomes" id="UP000024635"/>
    </source>
</evidence>
<dbReference type="InterPro" id="IPR000615">
    <property type="entry name" value="Bestrophin"/>
</dbReference>
<evidence type="ECO:0000256" key="1">
    <source>
        <dbReference type="ARBA" id="ARBA00004370"/>
    </source>
</evidence>
<dbReference type="STRING" id="53326.A0A016WCC3"/>
<comment type="caution">
    <text evidence="8">The sequence shown here is derived from an EMBL/GenBank/DDBJ whole genome shotgun (WGS) entry which is preliminary data.</text>
</comment>